<evidence type="ECO:0000259" key="1">
    <source>
        <dbReference type="Pfam" id="PF26348"/>
    </source>
</evidence>
<comment type="caution">
    <text evidence="2">The sequence shown here is derived from an EMBL/GenBank/DDBJ whole genome shotgun (WGS) entry which is preliminary data.</text>
</comment>
<name>A0A831X0Q6_9BACT</name>
<dbReference type="AlphaFoldDB" id="A0A831X0Q6"/>
<proteinExistence type="predicted"/>
<organism evidence="2">
    <name type="scientific">Thermorudis peleae</name>
    <dbReference type="NCBI Taxonomy" id="1382356"/>
    <lineage>
        <taxon>Bacteria</taxon>
        <taxon>Pseudomonadati</taxon>
        <taxon>Thermomicrobiota</taxon>
        <taxon>Thermomicrobia</taxon>
        <taxon>Thermomicrobia incertae sedis</taxon>
        <taxon>Thermorudis</taxon>
    </lineage>
</organism>
<sequence length="134" mass="15547">MFSPGTEYRRTEIHLKYGGQSQGGISTPHGQSFIFLFSSPNGSLYGYRDGWSPDRSYYLFTGEGQRGDMEFVRGNKAIRDHLRTGKTLHLFEWIRPGWYRYVGEMKFDGFDIQDNVPDREGRARRAILFRLVPA</sequence>
<dbReference type="InterPro" id="IPR058712">
    <property type="entry name" value="SRA_ScoMcrA"/>
</dbReference>
<keyword evidence="2" id="KW-0255">Endonuclease</keyword>
<dbReference type="GO" id="GO:0004519">
    <property type="term" value="F:endonuclease activity"/>
    <property type="evidence" value="ECO:0007669"/>
    <property type="project" value="UniProtKB-KW"/>
</dbReference>
<accession>A0A831X0Q6</accession>
<protein>
    <submittedName>
        <fullName evidence="2">HNH endonuclease</fullName>
    </submittedName>
</protein>
<dbReference type="EMBL" id="DSIY01000002">
    <property type="protein sequence ID" value="HEG89831.1"/>
    <property type="molecule type" value="Genomic_DNA"/>
</dbReference>
<reference evidence="2" key="1">
    <citation type="journal article" date="2020" name="mSystems">
        <title>Genome- and Community-Level Interaction Insights into Carbon Utilization and Element Cycling Functions of Hydrothermarchaeota in Hydrothermal Sediment.</title>
        <authorList>
            <person name="Zhou Z."/>
            <person name="Liu Y."/>
            <person name="Xu W."/>
            <person name="Pan J."/>
            <person name="Luo Z.H."/>
            <person name="Li M."/>
        </authorList>
    </citation>
    <scope>NUCLEOTIDE SEQUENCE [LARGE SCALE GENOMIC DNA]</scope>
    <source>
        <strain evidence="2">SpSt-210</strain>
    </source>
</reference>
<keyword evidence="2" id="KW-0540">Nuclease</keyword>
<dbReference type="Pfam" id="PF26348">
    <property type="entry name" value="SRA_ScoMcrA"/>
    <property type="match status" value="1"/>
</dbReference>
<gene>
    <name evidence="2" type="ORF">ENP34_00045</name>
</gene>
<evidence type="ECO:0000313" key="2">
    <source>
        <dbReference type="EMBL" id="HEG89831.1"/>
    </source>
</evidence>
<feature type="domain" description="ScoMcrA-like SRA" evidence="1">
    <location>
        <begin position="8"/>
        <end position="133"/>
    </location>
</feature>
<keyword evidence="2" id="KW-0378">Hydrolase</keyword>